<evidence type="ECO:0000313" key="2">
    <source>
        <dbReference type="EMBL" id="GGC71999.1"/>
    </source>
</evidence>
<protein>
    <recommendedName>
        <fullName evidence="1">Haemin-degrading HemS/ChuX domain-containing protein</fullName>
    </recommendedName>
</protein>
<dbReference type="Pfam" id="PF05171">
    <property type="entry name" value="HemS"/>
    <property type="match status" value="1"/>
</dbReference>
<dbReference type="InterPro" id="IPR053733">
    <property type="entry name" value="Heme_Transport_Util_sf"/>
</dbReference>
<dbReference type="AlphaFoldDB" id="A0A916UG93"/>
<evidence type="ECO:0000313" key="3">
    <source>
        <dbReference type="Proteomes" id="UP000637002"/>
    </source>
</evidence>
<sequence length="241" mass="24903">MTETSSLRSLVAADAAAVLARLPRMGAVMLTARHGGATHERIGPVDEVTRDGGVIVCRGACHDARIGVAAVASVIVDRSGRMRDTALPRLDFHDADGLVIFSVIGMAGLEPFDAGVGDLALGQPLPAEPRPTPERTEVAADDPGIGPFAAAAAKGGTVTIEMVRPGLIQAWQGTVEAVKPSMGFINVMRPDFHLHLKGGAVASWRKELAGDETVLAAQNLAGESFGLRVRGAISALAAFSA</sequence>
<dbReference type="Proteomes" id="UP000637002">
    <property type="component" value="Unassembled WGS sequence"/>
</dbReference>
<dbReference type="GO" id="GO:0006826">
    <property type="term" value="P:iron ion transport"/>
    <property type="evidence" value="ECO:0007669"/>
    <property type="project" value="InterPro"/>
</dbReference>
<name>A0A916UG93_9HYPH</name>
<dbReference type="Gene3D" id="3.40.1570.10">
    <property type="entry name" value="HemS/ChuS/ChuX like domains"/>
    <property type="match status" value="1"/>
</dbReference>
<accession>A0A916UG93</accession>
<organism evidence="2 3">
    <name type="scientific">Chelatococcus reniformis</name>
    <dbReference type="NCBI Taxonomy" id="1494448"/>
    <lineage>
        <taxon>Bacteria</taxon>
        <taxon>Pseudomonadati</taxon>
        <taxon>Pseudomonadota</taxon>
        <taxon>Alphaproteobacteria</taxon>
        <taxon>Hyphomicrobiales</taxon>
        <taxon>Chelatococcaceae</taxon>
        <taxon>Chelatococcus</taxon>
    </lineage>
</organism>
<gene>
    <name evidence="2" type="ORF">GCM10010994_33020</name>
</gene>
<feature type="domain" description="Haemin-degrading HemS/ChuX" evidence="1">
    <location>
        <begin position="11"/>
        <end position="105"/>
    </location>
</feature>
<dbReference type="InterPro" id="IPR007845">
    <property type="entry name" value="HemS/ChuX_dom"/>
</dbReference>
<keyword evidence="3" id="KW-1185">Reference proteome</keyword>
<dbReference type="EMBL" id="BMGG01000005">
    <property type="protein sequence ID" value="GGC71999.1"/>
    <property type="molecule type" value="Genomic_DNA"/>
</dbReference>
<proteinExistence type="predicted"/>
<reference evidence="2" key="1">
    <citation type="journal article" date="2014" name="Int. J. Syst. Evol. Microbiol.">
        <title>Complete genome sequence of Corynebacterium casei LMG S-19264T (=DSM 44701T), isolated from a smear-ripened cheese.</title>
        <authorList>
            <consortium name="US DOE Joint Genome Institute (JGI-PGF)"/>
            <person name="Walter F."/>
            <person name="Albersmeier A."/>
            <person name="Kalinowski J."/>
            <person name="Ruckert C."/>
        </authorList>
    </citation>
    <scope>NUCLEOTIDE SEQUENCE</scope>
    <source>
        <strain evidence="2">CGMCC 1.12919</strain>
    </source>
</reference>
<dbReference type="RefSeq" id="WP_188610254.1">
    <property type="nucleotide sequence ID" value="NZ_BMGG01000005.1"/>
</dbReference>
<evidence type="ECO:0000259" key="1">
    <source>
        <dbReference type="Pfam" id="PF05171"/>
    </source>
</evidence>
<dbReference type="SUPFAM" id="SSF144064">
    <property type="entry name" value="Heme iron utilization protein-like"/>
    <property type="match status" value="1"/>
</dbReference>
<comment type="caution">
    <text evidence="2">The sequence shown here is derived from an EMBL/GenBank/DDBJ whole genome shotgun (WGS) entry which is preliminary data.</text>
</comment>
<reference evidence="2" key="2">
    <citation type="submission" date="2020-09" db="EMBL/GenBank/DDBJ databases">
        <authorList>
            <person name="Sun Q."/>
            <person name="Zhou Y."/>
        </authorList>
    </citation>
    <scope>NUCLEOTIDE SEQUENCE</scope>
    <source>
        <strain evidence="2">CGMCC 1.12919</strain>
    </source>
</reference>